<dbReference type="EMBL" id="JAAMPC010000004">
    <property type="protein sequence ID" value="KAG2314117.1"/>
    <property type="molecule type" value="Genomic_DNA"/>
</dbReference>
<evidence type="ECO:0000259" key="2">
    <source>
        <dbReference type="Pfam" id="PF05116"/>
    </source>
</evidence>
<organism evidence="3 4">
    <name type="scientific">Brassica carinata</name>
    <name type="common">Ethiopian mustard</name>
    <name type="synonym">Abyssinian cabbage</name>
    <dbReference type="NCBI Taxonomy" id="52824"/>
    <lineage>
        <taxon>Eukaryota</taxon>
        <taxon>Viridiplantae</taxon>
        <taxon>Streptophyta</taxon>
        <taxon>Embryophyta</taxon>
        <taxon>Tracheophyta</taxon>
        <taxon>Spermatophyta</taxon>
        <taxon>Magnoliopsida</taxon>
        <taxon>eudicotyledons</taxon>
        <taxon>Gunneridae</taxon>
        <taxon>Pentapetalae</taxon>
        <taxon>rosids</taxon>
        <taxon>malvids</taxon>
        <taxon>Brassicales</taxon>
        <taxon>Brassicaceae</taxon>
        <taxon>Brassiceae</taxon>
        <taxon>Brassica</taxon>
    </lineage>
</organism>
<dbReference type="InterPro" id="IPR051518">
    <property type="entry name" value="Sucrose_Phosphatase"/>
</dbReference>
<name>A0A8X7VMZ0_BRACI</name>
<accession>A0A8X7VMZ0</accession>
<sequence length="186" mass="20643">MCRIGSSGHEERSVSSVGFAIGSYGSSVRQDANGSSCRMLSVVAIGIAWLYRYRIIGTEIAYGKSMVTDDTWADIMNHKWDRGIVQEETSKFLELTLQNTVMIKCRENAIRANKVSFFIDKSKAQEVTKELYQRLEKRGLEIKIIFGGGKALDVLPNGGGKGQALAYLLNNIKTEGKLPLNNSCLW</sequence>
<gene>
    <name evidence="3" type="ORF">Bca52824_017239</name>
</gene>
<dbReference type="Pfam" id="PF05116">
    <property type="entry name" value="S6PP"/>
    <property type="match status" value="1"/>
</dbReference>
<dbReference type="AlphaFoldDB" id="A0A8X7VMZ0"/>
<dbReference type="InterPro" id="IPR036412">
    <property type="entry name" value="HAD-like_sf"/>
</dbReference>
<feature type="domain" description="Sucrose phosphatase-like" evidence="2">
    <location>
        <begin position="56"/>
        <end position="175"/>
    </location>
</feature>
<evidence type="ECO:0000313" key="3">
    <source>
        <dbReference type="EMBL" id="KAG2314117.1"/>
    </source>
</evidence>
<dbReference type="PANTHER" id="PTHR46521">
    <property type="entry name" value="SUCROSE-PHOSPHATASE 2-RELATED"/>
    <property type="match status" value="1"/>
</dbReference>
<dbReference type="Gene3D" id="3.90.1070.10">
    <property type="match status" value="1"/>
</dbReference>
<keyword evidence="4" id="KW-1185">Reference proteome</keyword>
<dbReference type="InterPro" id="IPR006380">
    <property type="entry name" value="SPP-like_dom"/>
</dbReference>
<comment type="caution">
    <text evidence="3">The sequence shown here is derived from an EMBL/GenBank/DDBJ whole genome shotgun (WGS) entry which is preliminary data.</text>
</comment>
<dbReference type="Proteomes" id="UP000886595">
    <property type="component" value="Unassembled WGS sequence"/>
</dbReference>
<evidence type="ECO:0000313" key="4">
    <source>
        <dbReference type="Proteomes" id="UP000886595"/>
    </source>
</evidence>
<proteinExistence type="predicted"/>
<evidence type="ECO:0000256" key="1">
    <source>
        <dbReference type="ARBA" id="ARBA00022801"/>
    </source>
</evidence>
<keyword evidence="1" id="KW-0378">Hydrolase</keyword>
<protein>
    <recommendedName>
        <fullName evidence="2">Sucrose phosphatase-like domain-containing protein</fullName>
    </recommendedName>
</protein>
<reference evidence="3 4" key="1">
    <citation type="submission" date="2020-02" db="EMBL/GenBank/DDBJ databases">
        <authorList>
            <person name="Ma Q."/>
            <person name="Huang Y."/>
            <person name="Song X."/>
            <person name="Pei D."/>
        </authorList>
    </citation>
    <scope>NUCLEOTIDE SEQUENCE [LARGE SCALE GENOMIC DNA]</scope>
    <source>
        <strain evidence="3">Sxm20200214</strain>
        <tissue evidence="3">Leaf</tissue>
    </source>
</reference>
<dbReference type="SUPFAM" id="SSF56784">
    <property type="entry name" value="HAD-like"/>
    <property type="match status" value="1"/>
</dbReference>
<dbReference type="PANTHER" id="PTHR46521:SF7">
    <property type="entry name" value="SUCROSE-PHOSPHATASE 1-RELATED"/>
    <property type="match status" value="1"/>
</dbReference>
<dbReference type="OrthoDB" id="531008at2759"/>
<dbReference type="GO" id="GO:0016787">
    <property type="term" value="F:hydrolase activity"/>
    <property type="evidence" value="ECO:0007669"/>
    <property type="project" value="UniProtKB-KW"/>
</dbReference>